<keyword evidence="1" id="KW-0723">Serine/threonine-protein kinase</keyword>
<proteinExistence type="predicted"/>
<evidence type="ECO:0000313" key="5">
    <source>
        <dbReference type="EMBL" id="CAD8128579.1"/>
    </source>
</evidence>
<evidence type="ECO:0000256" key="2">
    <source>
        <dbReference type="ARBA" id="ARBA00022679"/>
    </source>
</evidence>
<keyword evidence="2" id="KW-0808">Transferase</keyword>
<reference evidence="5" key="1">
    <citation type="submission" date="2021-01" db="EMBL/GenBank/DDBJ databases">
        <authorList>
            <consortium name="Genoscope - CEA"/>
            <person name="William W."/>
        </authorList>
    </citation>
    <scope>NUCLEOTIDE SEQUENCE</scope>
</reference>
<dbReference type="GO" id="GO:0004674">
    <property type="term" value="F:protein serine/threonine kinase activity"/>
    <property type="evidence" value="ECO:0007669"/>
    <property type="project" value="UniProtKB-KW"/>
</dbReference>
<feature type="domain" description="Alpha-type protein kinase" evidence="4">
    <location>
        <begin position="44"/>
        <end position="174"/>
    </location>
</feature>
<comment type="caution">
    <text evidence="5">The sequence shown here is derived from an EMBL/GenBank/DDBJ whole genome shotgun (WGS) entry which is preliminary data.</text>
</comment>
<dbReference type="EMBL" id="CAJJDN010000192">
    <property type="protein sequence ID" value="CAD8128579.1"/>
    <property type="molecule type" value="Genomic_DNA"/>
</dbReference>
<keyword evidence="3" id="KW-0418">Kinase</keyword>
<keyword evidence="6" id="KW-1185">Reference proteome</keyword>
<dbReference type="OrthoDB" id="301415at2759"/>
<sequence length="231" mass="27745">MDIKQEQHLQDIKRYVIRRIRQFIGVLLKKLMNLRALQRDEKLKKILTKEEISNNEELVDSCYACQIAYFFNQRLKENNLLKEMQPLFYAHLIFYTLQKPFYGMNKVYGLTYIQIQQYKCQKFSNNCKYIDPEKYYYSSFRHFSFEVSKENLVIMDLYLAHNIFSDLSIQTEESWKKIIPIDLIQESQILKLPSIKNAVTSVKNYSSINQKSKINQIVYPPDQIKIFMDML</sequence>
<dbReference type="InterPro" id="IPR004166">
    <property type="entry name" value="a-kinase_dom"/>
</dbReference>
<dbReference type="AlphaFoldDB" id="A0A8S1RNN6"/>
<dbReference type="GO" id="GO:0005524">
    <property type="term" value="F:ATP binding"/>
    <property type="evidence" value="ECO:0007669"/>
    <property type="project" value="InterPro"/>
</dbReference>
<gene>
    <name evidence="5" type="ORF">PSON_ATCC_30995.1.T1920005</name>
</gene>
<organism evidence="5 6">
    <name type="scientific">Paramecium sonneborni</name>
    <dbReference type="NCBI Taxonomy" id="65129"/>
    <lineage>
        <taxon>Eukaryota</taxon>
        <taxon>Sar</taxon>
        <taxon>Alveolata</taxon>
        <taxon>Ciliophora</taxon>
        <taxon>Intramacronucleata</taxon>
        <taxon>Oligohymenophorea</taxon>
        <taxon>Peniculida</taxon>
        <taxon>Parameciidae</taxon>
        <taxon>Paramecium</taxon>
    </lineage>
</organism>
<accession>A0A8S1RNN6</accession>
<evidence type="ECO:0000256" key="1">
    <source>
        <dbReference type="ARBA" id="ARBA00022527"/>
    </source>
</evidence>
<dbReference type="Pfam" id="PF02816">
    <property type="entry name" value="Alpha_kinase"/>
    <property type="match status" value="1"/>
</dbReference>
<evidence type="ECO:0000313" key="6">
    <source>
        <dbReference type="Proteomes" id="UP000692954"/>
    </source>
</evidence>
<evidence type="ECO:0000256" key="3">
    <source>
        <dbReference type="ARBA" id="ARBA00022777"/>
    </source>
</evidence>
<evidence type="ECO:0000259" key="4">
    <source>
        <dbReference type="Pfam" id="PF02816"/>
    </source>
</evidence>
<dbReference type="Proteomes" id="UP000692954">
    <property type="component" value="Unassembled WGS sequence"/>
</dbReference>
<name>A0A8S1RNN6_9CILI</name>
<protein>
    <recommendedName>
        <fullName evidence="4">Alpha-type protein kinase domain-containing protein</fullName>
    </recommendedName>
</protein>